<organism evidence="5 6">
    <name type="scientific">Acetobacter sicerae</name>
    <dbReference type="NCBI Taxonomy" id="85325"/>
    <lineage>
        <taxon>Bacteria</taxon>
        <taxon>Pseudomonadati</taxon>
        <taxon>Pseudomonadota</taxon>
        <taxon>Alphaproteobacteria</taxon>
        <taxon>Acetobacterales</taxon>
        <taxon>Acetobacteraceae</taxon>
        <taxon>Acetobacter</taxon>
    </lineage>
</organism>
<dbReference type="Proteomes" id="UP001521074">
    <property type="component" value="Unassembled WGS sequence"/>
</dbReference>
<dbReference type="SUPFAM" id="SSF55811">
    <property type="entry name" value="Nudix"/>
    <property type="match status" value="1"/>
</dbReference>
<accession>A0ABS8W070</accession>
<comment type="caution">
    <text evidence="5">The sequence shown here is derived from an EMBL/GenBank/DDBJ whole genome shotgun (WGS) entry which is preliminary data.</text>
</comment>
<feature type="domain" description="Nudix hydrolase" evidence="4">
    <location>
        <begin position="6"/>
        <end position="134"/>
    </location>
</feature>
<dbReference type="InterPro" id="IPR000086">
    <property type="entry name" value="NUDIX_hydrolase_dom"/>
</dbReference>
<dbReference type="PROSITE" id="PS00893">
    <property type="entry name" value="NUDIX_BOX"/>
    <property type="match status" value="1"/>
</dbReference>
<keyword evidence="6" id="KW-1185">Reference proteome</keyword>
<dbReference type="InterPro" id="IPR020476">
    <property type="entry name" value="Nudix_hydrolase"/>
</dbReference>
<name>A0ABS8W070_9PROT</name>
<evidence type="ECO:0000256" key="1">
    <source>
        <dbReference type="ARBA" id="ARBA00001946"/>
    </source>
</evidence>
<evidence type="ECO:0000256" key="3">
    <source>
        <dbReference type="RuleBase" id="RU003476"/>
    </source>
</evidence>
<reference evidence="5 6" key="1">
    <citation type="submission" date="2021-12" db="EMBL/GenBank/DDBJ databases">
        <title>Genome sequence of Acetobacter sicerae DmPark20a_162.</title>
        <authorList>
            <person name="Chaston J.M."/>
        </authorList>
    </citation>
    <scope>NUCLEOTIDE SEQUENCE [LARGE SCALE GENOMIC DNA]</scope>
    <source>
        <strain evidence="5 6">DmPark20a_162</strain>
    </source>
</reference>
<dbReference type="Pfam" id="PF00293">
    <property type="entry name" value="NUDIX"/>
    <property type="match status" value="1"/>
</dbReference>
<dbReference type="EMBL" id="JAJSOJ010000030">
    <property type="protein sequence ID" value="MCE0744231.1"/>
    <property type="molecule type" value="Genomic_DNA"/>
</dbReference>
<dbReference type="CDD" id="cd04679">
    <property type="entry name" value="NUDIX_MutT_Nudt1"/>
    <property type="match status" value="1"/>
</dbReference>
<sequence>MTNISLPRVGCGVAIFHNDQLLLVKRKRNPEAGHWGLPGGKVDPYEKVADTAAREIDEELGIQIKAPELLCVVDQIDRAGGQHWVAPVFLVETFIGEPAIREPDALAEMGWFDLSALLPAPLTEATQQALQALEGRSGHL</sequence>
<dbReference type="PANTHER" id="PTHR43046:SF14">
    <property type="entry name" value="MUTT_NUDIX FAMILY PROTEIN"/>
    <property type="match status" value="1"/>
</dbReference>
<dbReference type="InterPro" id="IPR020084">
    <property type="entry name" value="NUDIX_hydrolase_CS"/>
</dbReference>
<evidence type="ECO:0000313" key="5">
    <source>
        <dbReference type="EMBL" id="MCE0744231.1"/>
    </source>
</evidence>
<comment type="similarity">
    <text evidence="3">Belongs to the Nudix hydrolase family.</text>
</comment>
<protein>
    <submittedName>
        <fullName evidence="5">NUDIX domain-containing protein</fullName>
    </submittedName>
</protein>
<comment type="cofactor">
    <cofactor evidence="1">
        <name>Mg(2+)</name>
        <dbReference type="ChEBI" id="CHEBI:18420"/>
    </cofactor>
</comment>
<dbReference type="InterPro" id="IPR015797">
    <property type="entry name" value="NUDIX_hydrolase-like_dom_sf"/>
</dbReference>
<evidence type="ECO:0000313" key="6">
    <source>
        <dbReference type="Proteomes" id="UP001521074"/>
    </source>
</evidence>
<dbReference type="Gene3D" id="3.90.79.10">
    <property type="entry name" value="Nucleoside Triphosphate Pyrophosphohydrolase"/>
    <property type="match status" value="1"/>
</dbReference>
<proteinExistence type="inferred from homology"/>
<dbReference type="PROSITE" id="PS51462">
    <property type="entry name" value="NUDIX"/>
    <property type="match status" value="1"/>
</dbReference>
<evidence type="ECO:0000256" key="2">
    <source>
        <dbReference type="ARBA" id="ARBA00022801"/>
    </source>
</evidence>
<evidence type="ECO:0000259" key="4">
    <source>
        <dbReference type="PROSITE" id="PS51462"/>
    </source>
</evidence>
<dbReference type="PRINTS" id="PR00502">
    <property type="entry name" value="NUDIXFAMILY"/>
</dbReference>
<keyword evidence="2 3" id="KW-0378">Hydrolase</keyword>
<dbReference type="RefSeq" id="WP_232877940.1">
    <property type="nucleotide sequence ID" value="NZ_JAJSOJ010000030.1"/>
</dbReference>
<gene>
    <name evidence="5" type="ORF">LWC05_10095</name>
</gene>
<dbReference type="PANTHER" id="PTHR43046">
    <property type="entry name" value="GDP-MANNOSE MANNOSYL HYDROLASE"/>
    <property type="match status" value="1"/>
</dbReference>